<dbReference type="Pfam" id="PF00334">
    <property type="entry name" value="NDK"/>
    <property type="match status" value="1"/>
</dbReference>
<sequence length="83" mass="9307">MGATDPKQADKGTIRGDFADDISENRVHGSDSLENARKEIAFFFAEPKRQPSSRYLLAAEIPRRYDGSRQHDDKFVIPLLVSG</sequence>
<dbReference type="GO" id="GO:0006183">
    <property type="term" value="P:GTP biosynthetic process"/>
    <property type="evidence" value="ECO:0007669"/>
    <property type="project" value="InterPro"/>
</dbReference>
<dbReference type="GO" id="GO:0006228">
    <property type="term" value="P:UTP biosynthetic process"/>
    <property type="evidence" value="ECO:0007669"/>
    <property type="project" value="InterPro"/>
</dbReference>
<evidence type="ECO:0000256" key="4">
    <source>
        <dbReference type="ARBA" id="ARBA00022679"/>
    </source>
</evidence>
<dbReference type="SUPFAM" id="SSF54919">
    <property type="entry name" value="Nucleoside diphosphate kinase, NDK"/>
    <property type="match status" value="1"/>
</dbReference>
<keyword evidence="5" id="KW-0547">Nucleotide-binding</keyword>
<feature type="compositionally biased region" description="Basic and acidic residues" evidence="9">
    <location>
        <begin position="7"/>
        <end position="30"/>
    </location>
</feature>
<comment type="cofactor">
    <cofactor evidence="1">
        <name>Mg(2+)</name>
        <dbReference type="ChEBI" id="CHEBI:18420"/>
    </cofactor>
</comment>
<dbReference type="GO" id="GO:0005524">
    <property type="term" value="F:ATP binding"/>
    <property type="evidence" value="ECO:0007669"/>
    <property type="project" value="UniProtKB-KW"/>
</dbReference>
<dbReference type="GO" id="GO:0006241">
    <property type="term" value="P:CTP biosynthetic process"/>
    <property type="evidence" value="ECO:0007669"/>
    <property type="project" value="InterPro"/>
</dbReference>
<dbReference type="Gene3D" id="3.30.70.141">
    <property type="entry name" value="Nucleoside diphosphate kinase-like domain"/>
    <property type="match status" value="1"/>
</dbReference>
<keyword evidence="7" id="KW-0067">ATP-binding</keyword>
<evidence type="ECO:0000313" key="11">
    <source>
        <dbReference type="EMBL" id="CAD7414222.1"/>
    </source>
</evidence>
<evidence type="ECO:0000256" key="9">
    <source>
        <dbReference type="SAM" id="MobiDB-lite"/>
    </source>
</evidence>
<evidence type="ECO:0000256" key="1">
    <source>
        <dbReference type="ARBA" id="ARBA00001946"/>
    </source>
</evidence>
<evidence type="ECO:0000256" key="8">
    <source>
        <dbReference type="PROSITE-ProRule" id="PRU00706"/>
    </source>
</evidence>
<evidence type="ECO:0000256" key="3">
    <source>
        <dbReference type="ARBA" id="ARBA00012966"/>
    </source>
</evidence>
<name>A0A7R9DI52_TIMPO</name>
<dbReference type="InterPro" id="IPR023005">
    <property type="entry name" value="Nucleoside_diP_kinase_AS"/>
</dbReference>
<comment type="similarity">
    <text evidence="2 8">Belongs to the NDK family.</text>
</comment>
<dbReference type="PANTHER" id="PTHR11349">
    <property type="entry name" value="NUCLEOSIDE DIPHOSPHATE KINASE"/>
    <property type="match status" value="1"/>
</dbReference>
<evidence type="ECO:0000256" key="6">
    <source>
        <dbReference type="ARBA" id="ARBA00022777"/>
    </source>
</evidence>
<dbReference type="InterPro" id="IPR001564">
    <property type="entry name" value="Nucleoside_diP_kinase"/>
</dbReference>
<dbReference type="InterPro" id="IPR036850">
    <property type="entry name" value="NDK-like_dom_sf"/>
</dbReference>
<reference evidence="11" key="1">
    <citation type="submission" date="2020-11" db="EMBL/GenBank/DDBJ databases">
        <authorList>
            <person name="Tran Van P."/>
        </authorList>
    </citation>
    <scope>NUCLEOTIDE SEQUENCE</scope>
</reference>
<proteinExistence type="inferred from homology"/>
<feature type="domain" description="Nucleoside diphosphate kinase-like" evidence="10">
    <location>
        <begin position="1"/>
        <end position="46"/>
    </location>
</feature>
<dbReference type="AlphaFoldDB" id="A0A7R9DI52"/>
<feature type="region of interest" description="Disordered" evidence="9">
    <location>
        <begin position="1"/>
        <end position="30"/>
    </location>
</feature>
<protein>
    <recommendedName>
        <fullName evidence="3">nucleoside-diphosphate kinase</fullName>
        <ecNumber evidence="3">2.7.4.6</ecNumber>
    </recommendedName>
</protein>
<comment type="caution">
    <text evidence="8">Lacks conserved residue(s) required for the propagation of feature annotation.</text>
</comment>
<gene>
    <name evidence="11" type="ORF">TPSB3V08_LOCUS9533</name>
</gene>
<dbReference type="EMBL" id="OD007667">
    <property type="protein sequence ID" value="CAD7414222.1"/>
    <property type="molecule type" value="Genomic_DNA"/>
</dbReference>
<evidence type="ECO:0000256" key="2">
    <source>
        <dbReference type="ARBA" id="ARBA00008142"/>
    </source>
</evidence>
<keyword evidence="4" id="KW-0808">Transferase</keyword>
<evidence type="ECO:0000259" key="10">
    <source>
        <dbReference type="Pfam" id="PF00334"/>
    </source>
</evidence>
<dbReference type="GO" id="GO:0004550">
    <property type="term" value="F:nucleoside diphosphate kinase activity"/>
    <property type="evidence" value="ECO:0007669"/>
    <property type="project" value="UniProtKB-EC"/>
</dbReference>
<dbReference type="PROSITE" id="PS51374">
    <property type="entry name" value="NDPK_LIKE"/>
    <property type="match status" value="1"/>
</dbReference>
<keyword evidence="6" id="KW-0418">Kinase</keyword>
<dbReference type="EC" id="2.7.4.6" evidence="3"/>
<evidence type="ECO:0000256" key="5">
    <source>
        <dbReference type="ARBA" id="ARBA00022741"/>
    </source>
</evidence>
<accession>A0A7R9DI52</accession>
<dbReference type="PROSITE" id="PS00469">
    <property type="entry name" value="NDPK"/>
    <property type="match status" value="1"/>
</dbReference>
<dbReference type="PRINTS" id="PR01243">
    <property type="entry name" value="NUCDPKINASE"/>
</dbReference>
<organism evidence="11">
    <name type="scientific">Timema poppense</name>
    <name type="common">Walking stick</name>
    <dbReference type="NCBI Taxonomy" id="170557"/>
    <lineage>
        <taxon>Eukaryota</taxon>
        <taxon>Metazoa</taxon>
        <taxon>Ecdysozoa</taxon>
        <taxon>Arthropoda</taxon>
        <taxon>Hexapoda</taxon>
        <taxon>Insecta</taxon>
        <taxon>Pterygota</taxon>
        <taxon>Neoptera</taxon>
        <taxon>Polyneoptera</taxon>
        <taxon>Phasmatodea</taxon>
        <taxon>Timematodea</taxon>
        <taxon>Timematoidea</taxon>
        <taxon>Timematidae</taxon>
        <taxon>Timema</taxon>
    </lineage>
</organism>
<dbReference type="InterPro" id="IPR034907">
    <property type="entry name" value="NDK-like_dom"/>
</dbReference>
<evidence type="ECO:0000256" key="7">
    <source>
        <dbReference type="ARBA" id="ARBA00022840"/>
    </source>
</evidence>